<evidence type="ECO:0000313" key="2">
    <source>
        <dbReference type="EMBL" id="KAK3057084.1"/>
    </source>
</evidence>
<dbReference type="GO" id="GO:0019901">
    <property type="term" value="F:protein kinase binding"/>
    <property type="evidence" value="ECO:0007669"/>
    <property type="project" value="InterPro"/>
</dbReference>
<name>A0AAJ0GGJ1_9PEZI</name>
<dbReference type="AlphaFoldDB" id="A0AAJ0GGJ1"/>
<dbReference type="EMBL" id="JAWDJX010000004">
    <property type="protein sequence ID" value="KAK3057084.1"/>
    <property type="molecule type" value="Genomic_DNA"/>
</dbReference>
<dbReference type="InterPro" id="IPR013922">
    <property type="entry name" value="Cyclin_PHO80-like"/>
</dbReference>
<organism evidence="2 3">
    <name type="scientific">Extremus antarcticus</name>
    <dbReference type="NCBI Taxonomy" id="702011"/>
    <lineage>
        <taxon>Eukaryota</taxon>
        <taxon>Fungi</taxon>
        <taxon>Dikarya</taxon>
        <taxon>Ascomycota</taxon>
        <taxon>Pezizomycotina</taxon>
        <taxon>Dothideomycetes</taxon>
        <taxon>Dothideomycetidae</taxon>
        <taxon>Mycosphaerellales</taxon>
        <taxon>Extremaceae</taxon>
        <taxon>Extremus</taxon>
    </lineage>
</organism>
<feature type="compositionally biased region" description="Low complexity" evidence="1">
    <location>
        <begin position="465"/>
        <end position="476"/>
    </location>
</feature>
<gene>
    <name evidence="2" type="primary">PCL5</name>
    <name evidence="2" type="ORF">LTR09_002122</name>
</gene>
<dbReference type="PANTHER" id="PTHR15615:SF36">
    <property type="entry name" value="PHO85 CYCLIN-5"/>
    <property type="match status" value="1"/>
</dbReference>
<dbReference type="CDD" id="cd20557">
    <property type="entry name" value="CYCLIN_ScPCL1-like"/>
    <property type="match status" value="1"/>
</dbReference>
<dbReference type="GO" id="GO:0000307">
    <property type="term" value="C:cyclin-dependent protein kinase holoenzyme complex"/>
    <property type="evidence" value="ECO:0007669"/>
    <property type="project" value="TreeGrafter"/>
</dbReference>
<feature type="region of interest" description="Disordered" evidence="1">
    <location>
        <begin position="558"/>
        <end position="585"/>
    </location>
</feature>
<dbReference type="PANTHER" id="PTHR15615">
    <property type="match status" value="1"/>
</dbReference>
<feature type="region of interest" description="Disordered" evidence="1">
    <location>
        <begin position="110"/>
        <end position="130"/>
    </location>
</feature>
<evidence type="ECO:0000313" key="3">
    <source>
        <dbReference type="Proteomes" id="UP001271007"/>
    </source>
</evidence>
<dbReference type="GO" id="GO:0005634">
    <property type="term" value="C:nucleus"/>
    <property type="evidence" value="ECO:0007669"/>
    <property type="project" value="TreeGrafter"/>
</dbReference>
<reference evidence="2" key="1">
    <citation type="submission" date="2023-04" db="EMBL/GenBank/DDBJ databases">
        <title>Black Yeasts Isolated from many extreme environments.</title>
        <authorList>
            <person name="Coleine C."/>
            <person name="Stajich J.E."/>
            <person name="Selbmann L."/>
        </authorList>
    </citation>
    <scope>NUCLEOTIDE SEQUENCE</scope>
    <source>
        <strain evidence="2">CCFEE 5312</strain>
    </source>
</reference>
<keyword evidence="3" id="KW-1185">Reference proteome</keyword>
<protein>
    <submittedName>
        <fullName evidence="2">PHO85 cyclin-5</fullName>
    </submittedName>
</protein>
<dbReference type="Proteomes" id="UP001271007">
    <property type="component" value="Unassembled WGS sequence"/>
</dbReference>
<feature type="compositionally biased region" description="Polar residues" evidence="1">
    <location>
        <begin position="441"/>
        <end position="452"/>
    </location>
</feature>
<proteinExistence type="predicted"/>
<comment type="caution">
    <text evidence="2">The sequence shown here is derived from an EMBL/GenBank/DDBJ whole genome shotgun (WGS) entry which is preliminary data.</text>
</comment>
<dbReference type="GO" id="GO:0016538">
    <property type="term" value="F:cyclin-dependent protein serine/threonine kinase regulator activity"/>
    <property type="evidence" value="ECO:0007669"/>
    <property type="project" value="TreeGrafter"/>
</dbReference>
<dbReference type="Gene3D" id="1.10.472.10">
    <property type="entry name" value="Cyclin-like"/>
    <property type="match status" value="1"/>
</dbReference>
<sequence length="684" mass="75463">MGLVQQPFDGIYQSSSAYGCGPYEPSIASSASSSHASIFSEEASVQSSIASSISDDFRYSQEDARDRALAHAQIQQKATIESYIALPQPCKVDNFFLGACQPLPSYADVTSVPKPQQQHHPRRALSRNQKPPTLLRQCERKVSFVENLVGEGSSEKGVLPLRTYIEETLRRSKTSYSTLQVALYYLVLIKPFVPKRDFTQEQRMDCPASRALMCGRRMFLAALILASKYLQDRNYSAKAWSKMSGLKVCEINSNERSFLSKVNWKLHIPEPVFKRWTDVVLDFTPTMQPPSPGNGLSILPPSWKAIIPLLTPELDKVPITGLRHKRSIQCIGNYGLATPTTPTRPATNFTQLESMSQEGTPTPTTVLPRFLEPKLDMEPPAVPRMGPLPTPQMTPSSVASNTPAASVFGYRRPSICSAMAMVQQTGFNRCTMDAYPGMSSRRPSITSTASNLSSPESMISDRSRSSRASSISSISTVSTTSSLAPIRADPARLATCRNARLPMPPPTVDEEKENITLNPIIANDGDANAMVGSPETVNFSISEKVLSRPDKHTKYAPQVVTTPSSIEKSRKRNRNSHGGRRSNLQEEIRYMLEEHEDENMDLDDDILEDIENVSPSPATDYTRTILSRSNSAIHVAKEAQPPAELSRSGSHRLPVRSRGEKRRCCSTAVNPINYEAGCLYGEVA</sequence>
<feature type="compositionally biased region" description="Basic residues" evidence="1">
    <location>
        <begin position="569"/>
        <end position="580"/>
    </location>
</feature>
<feature type="region of interest" description="Disordered" evidence="1">
    <location>
        <begin position="438"/>
        <end position="476"/>
    </location>
</feature>
<accession>A0AAJ0GGJ1</accession>
<evidence type="ECO:0000256" key="1">
    <source>
        <dbReference type="SAM" id="MobiDB-lite"/>
    </source>
</evidence>
<dbReference type="Pfam" id="PF08613">
    <property type="entry name" value="Cyclin"/>
    <property type="match status" value="1"/>
</dbReference>